<evidence type="ECO:0000313" key="1">
    <source>
        <dbReference type="EMBL" id="MEZ0493114.1"/>
    </source>
</evidence>
<dbReference type="SUPFAM" id="SSF56784">
    <property type="entry name" value="HAD-like"/>
    <property type="match status" value="1"/>
</dbReference>
<dbReference type="CDD" id="cd07505">
    <property type="entry name" value="HAD_BPGM-like"/>
    <property type="match status" value="1"/>
</dbReference>
<dbReference type="SFLD" id="SFLDS00003">
    <property type="entry name" value="Haloacid_Dehalogenase"/>
    <property type="match status" value="1"/>
</dbReference>
<reference evidence="1 2" key="1">
    <citation type="submission" date="2024-07" db="EMBL/GenBank/DDBJ databases">
        <authorList>
            <person name="Thanompreechachai J."/>
            <person name="Duangmal K."/>
        </authorList>
    </citation>
    <scope>NUCLEOTIDE SEQUENCE [LARGE SCALE GENOMIC DNA]</scope>
    <source>
        <strain evidence="1 2">TBRC 1896</strain>
    </source>
</reference>
<dbReference type="GO" id="GO:0016787">
    <property type="term" value="F:hydrolase activity"/>
    <property type="evidence" value="ECO:0007669"/>
    <property type="project" value="UniProtKB-KW"/>
</dbReference>
<dbReference type="InterPro" id="IPR036412">
    <property type="entry name" value="HAD-like_sf"/>
</dbReference>
<comment type="caution">
    <text evidence="1">The sequence shown here is derived from an EMBL/GenBank/DDBJ whole genome shotgun (WGS) entry which is preliminary data.</text>
</comment>
<keyword evidence="1" id="KW-0378">Hydrolase</keyword>
<dbReference type="PANTHER" id="PTHR18901">
    <property type="entry name" value="2-DEOXYGLUCOSE-6-PHOSPHATE PHOSPHATASE 2"/>
    <property type="match status" value="1"/>
</dbReference>
<proteinExistence type="predicted"/>
<dbReference type="SFLD" id="SFLDG01129">
    <property type="entry name" value="C1.5:_HAD__Beta-PGM__Phosphata"/>
    <property type="match status" value="1"/>
</dbReference>
<dbReference type="InterPro" id="IPR023214">
    <property type="entry name" value="HAD_sf"/>
</dbReference>
<dbReference type="Pfam" id="PF00702">
    <property type="entry name" value="Hydrolase"/>
    <property type="match status" value="1"/>
</dbReference>
<dbReference type="InterPro" id="IPR006439">
    <property type="entry name" value="HAD-SF_hydro_IA"/>
</dbReference>
<dbReference type="Gene3D" id="1.10.150.240">
    <property type="entry name" value="Putative phosphatase, domain 2"/>
    <property type="match status" value="1"/>
</dbReference>
<keyword evidence="2" id="KW-1185">Reference proteome</keyword>
<dbReference type="Proteomes" id="UP001566476">
    <property type="component" value="Unassembled WGS sequence"/>
</dbReference>
<organism evidence="1 2">
    <name type="scientific">Kineococcus mangrovi</name>
    <dbReference type="NCBI Taxonomy" id="1660183"/>
    <lineage>
        <taxon>Bacteria</taxon>
        <taxon>Bacillati</taxon>
        <taxon>Actinomycetota</taxon>
        <taxon>Actinomycetes</taxon>
        <taxon>Kineosporiales</taxon>
        <taxon>Kineosporiaceae</taxon>
        <taxon>Kineococcus</taxon>
    </lineage>
</organism>
<dbReference type="PANTHER" id="PTHR18901:SF38">
    <property type="entry name" value="PSEUDOURIDINE-5'-PHOSPHATASE"/>
    <property type="match status" value="1"/>
</dbReference>
<dbReference type="RefSeq" id="WP_370719349.1">
    <property type="nucleotide sequence ID" value="NZ_JBGGTQ010000005.1"/>
</dbReference>
<accession>A0ABV4I373</accession>
<protein>
    <submittedName>
        <fullName evidence="1">HAD family hydrolase</fullName>
    </submittedName>
</protein>
<dbReference type="NCBIfam" id="TIGR01509">
    <property type="entry name" value="HAD-SF-IA-v3"/>
    <property type="match status" value="1"/>
</dbReference>
<gene>
    <name evidence="1" type="ORF">AB2L28_12805</name>
</gene>
<evidence type="ECO:0000313" key="2">
    <source>
        <dbReference type="Proteomes" id="UP001566476"/>
    </source>
</evidence>
<dbReference type="Gene3D" id="3.40.50.1000">
    <property type="entry name" value="HAD superfamily/HAD-like"/>
    <property type="match status" value="1"/>
</dbReference>
<sequence length="247" mass="24945">MSPHEAPAGHAPDPVTAPESLPAAVLWDMDGTLVDTEPHWIAAETSLLGRYGAAWSHEQALALVGSALPDSGRVLAEHVERSTGVVLDAGAVVDELVEAVIAQVRAAVVWRPGALDLLGALGEAGVPCALVTMSYRNLAGTVAAMLPGAFSVVVAGDEVERGKPAPDPYLRAAELLGVDPGDCVVVEDSPTGVASGEAAGAHVLACPHMVPIPAAPGRSRVASLAEVDVAALGRIAAGRPLDTVPVG</sequence>
<dbReference type="InterPro" id="IPR023198">
    <property type="entry name" value="PGP-like_dom2"/>
</dbReference>
<dbReference type="EMBL" id="JBGGTQ010000005">
    <property type="protein sequence ID" value="MEZ0493114.1"/>
    <property type="molecule type" value="Genomic_DNA"/>
</dbReference>
<name>A0ABV4I373_9ACTN</name>